<keyword evidence="4" id="KW-1185">Reference proteome</keyword>
<protein>
    <submittedName>
        <fullName evidence="3">Uncharacterized protein</fullName>
    </submittedName>
</protein>
<keyword evidence="1" id="KW-0238">DNA-binding</keyword>
<feature type="region of interest" description="Disordered" evidence="2">
    <location>
        <begin position="1"/>
        <end position="141"/>
    </location>
</feature>
<name>A0ABQ0KWF9_MYCCL</name>
<dbReference type="Gene3D" id="1.10.150.130">
    <property type="match status" value="1"/>
</dbReference>
<feature type="compositionally biased region" description="Low complexity" evidence="2">
    <location>
        <begin position="100"/>
        <end position="115"/>
    </location>
</feature>
<organism evidence="3 4">
    <name type="scientific">Mycena chlorophos</name>
    <name type="common">Agaric fungus</name>
    <name type="synonym">Agaricus chlorophos</name>
    <dbReference type="NCBI Taxonomy" id="658473"/>
    <lineage>
        <taxon>Eukaryota</taxon>
        <taxon>Fungi</taxon>
        <taxon>Dikarya</taxon>
        <taxon>Basidiomycota</taxon>
        <taxon>Agaricomycotina</taxon>
        <taxon>Agaricomycetes</taxon>
        <taxon>Agaricomycetidae</taxon>
        <taxon>Agaricales</taxon>
        <taxon>Marasmiineae</taxon>
        <taxon>Mycenaceae</taxon>
        <taxon>Mycena</taxon>
    </lineage>
</organism>
<evidence type="ECO:0000256" key="1">
    <source>
        <dbReference type="ARBA" id="ARBA00023125"/>
    </source>
</evidence>
<dbReference type="EMBL" id="DF838800">
    <property type="protein sequence ID" value="GAT43274.1"/>
    <property type="molecule type" value="Genomic_DNA"/>
</dbReference>
<dbReference type="Proteomes" id="UP000815677">
    <property type="component" value="Unassembled WGS sequence"/>
</dbReference>
<feature type="compositionally biased region" description="Polar residues" evidence="2">
    <location>
        <begin position="60"/>
        <end position="72"/>
    </location>
</feature>
<gene>
    <name evidence="3" type="ORF">MCHLO_00963</name>
</gene>
<reference evidence="3" key="1">
    <citation type="submission" date="2014-09" db="EMBL/GenBank/DDBJ databases">
        <title>Genome sequence of the luminous mushroom Mycena chlorophos for searching fungal bioluminescence genes.</title>
        <authorList>
            <person name="Tanaka Y."/>
            <person name="Kasuga D."/>
            <person name="Oba Y."/>
            <person name="Hase S."/>
            <person name="Sato K."/>
            <person name="Oba Y."/>
            <person name="Sakakibara Y."/>
        </authorList>
    </citation>
    <scope>NUCLEOTIDE SEQUENCE</scope>
</reference>
<evidence type="ECO:0000256" key="2">
    <source>
        <dbReference type="SAM" id="MobiDB-lite"/>
    </source>
</evidence>
<accession>A0ABQ0KWF9</accession>
<evidence type="ECO:0000313" key="3">
    <source>
        <dbReference type="EMBL" id="GAT43274.1"/>
    </source>
</evidence>
<dbReference type="InterPro" id="IPR010998">
    <property type="entry name" value="Integrase_recombinase_N"/>
</dbReference>
<proteinExistence type="predicted"/>
<evidence type="ECO:0000313" key="4">
    <source>
        <dbReference type="Proteomes" id="UP000815677"/>
    </source>
</evidence>
<sequence length="355" mass="38143">MPRALEPRQHSRTPTFLYSRPRATPPVPLAPLRANPAPHTTARARRPTSRRVTPAVHAHTVSNASAQPTRLATSPGPRAANPQPQRRAPTFCHVHRDKPAPSAATSAVAPASRPSLTVNPPAAYPPPSSPTAPSTPAQTLTGPRKDELFVAAVIGGAVTRAFPTTPRSRAPKTVDTYAPSVFRPLLPAPMRLLGWSTTFGLSFIANHPHIPAEEQAKARAAIVNSLALASLSSYAAGPLRFTQFCDRIAVPEHLRMPAEPYLLCCWIADSIGSHGLSSAKGWLNGVAFWHHVNLAPWYGDEPGVKKTLRAIDKDKVFVRPPRPPLSISHLQCIRDNLDITTPFGAAQWALASAAL</sequence>